<evidence type="ECO:0000313" key="6">
    <source>
        <dbReference type="Proteomes" id="UP000702954"/>
    </source>
</evidence>
<organism evidence="4 5">
    <name type="scientific">Faecalimonas umbilicata</name>
    <dbReference type="NCBI Taxonomy" id="1912855"/>
    <lineage>
        <taxon>Bacteria</taxon>
        <taxon>Bacillati</taxon>
        <taxon>Bacillota</taxon>
        <taxon>Clostridia</taxon>
        <taxon>Lachnospirales</taxon>
        <taxon>Lachnospiraceae</taxon>
        <taxon>Faecalimonas</taxon>
    </lineage>
</organism>
<name>A0A4V2UQ15_9FIRM</name>
<gene>
    <name evidence="4" type="ORF">EDD74_11420</name>
    <name evidence="3" type="ORF">FAEUMB_11680</name>
</gene>
<reference evidence="4 5" key="2">
    <citation type="submission" date="2019-03" db="EMBL/GenBank/DDBJ databases">
        <title>Genomic Encyclopedia of Type Strains, Phase IV (KMG-IV): sequencing the most valuable type-strain genomes for metagenomic binning, comparative biology and taxonomic classification.</title>
        <authorList>
            <person name="Goeker M."/>
        </authorList>
    </citation>
    <scope>NUCLEOTIDE SEQUENCE [LARGE SCALE GENOMIC DNA]</scope>
    <source>
        <strain evidence="4 5">DSM 103426</strain>
    </source>
</reference>
<proteinExistence type="predicted"/>
<dbReference type="EMBL" id="SLZV01000014">
    <property type="protein sequence ID" value="TCS67788.1"/>
    <property type="molecule type" value="Genomic_DNA"/>
</dbReference>
<dbReference type="InterPro" id="IPR027954">
    <property type="entry name" value="Transcobalamin-like_C"/>
</dbReference>
<evidence type="ECO:0000313" key="5">
    <source>
        <dbReference type="Proteomes" id="UP000294613"/>
    </source>
</evidence>
<keyword evidence="6" id="KW-1185">Reference proteome</keyword>
<comment type="caution">
    <text evidence="4">The sequence shown here is derived from an EMBL/GenBank/DDBJ whole genome shotgun (WGS) entry which is preliminary data.</text>
</comment>
<keyword evidence="1" id="KW-0812">Transmembrane</keyword>
<protein>
    <submittedName>
        <fullName evidence="4">Uncharacterized protein DUF4430</fullName>
    </submittedName>
</protein>
<reference evidence="3 6" key="1">
    <citation type="journal article" date="2018" name="Int. J. Syst. Evol. Microbiol.">
        <title>Draft Genome Sequence of Faecalimonas umbilicata JCM 30896T, an Acetate-Producing Bacterium Isolated from Human Feces.</title>
        <authorList>
            <person name="Sakamoto M."/>
            <person name="Ikeyama N."/>
            <person name="Yuki M."/>
            <person name="Ohkuma M."/>
        </authorList>
    </citation>
    <scope>NUCLEOTIDE SEQUENCE [LARGE SCALE GENOMIC DNA]</scope>
    <source>
        <strain evidence="3 6">EGH7</strain>
    </source>
</reference>
<dbReference type="Proteomes" id="UP000702954">
    <property type="component" value="Unassembled WGS sequence"/>
</dbReference>
<dbReference type="Proteomes" id="UP000294613">
    <property type="component" value="Unassembled WGS sequence"/>
</dbReference>
<evidence type="ECO:0000313" key="4">
    <source>
        <dbReference type="EMBL" id="TCS67788.1"/>
    </source>
</evidence>
<keyword evidence="1" id="KW-0472">Membrane</keyword>
<evidence type="ECO:0000256" key="1">
    <source>
        <dbReference type="SAM" id="Phobius"/>
    </source>
</evidence>
<accession>A0A4V2UQ15</accession>
<dbReference type="AlphaFoldDB" id="A0A4V2UQ15"/>
<feature type="transmembrane region" description="Helical" evidence="1">
    <location>
        <begin position="9"/>
        <end position="30"/>
    </location>
</feature>
<dbReference type="Pfam" id="PF14478">
    <property type="entry name" value="DUF4430"/>
    <property type="match status" value="1"/>
</dbReference>
<evidence type="ECO:0000313" key="3">
    <source>
        <dbReference type="EMBL" id="GBU04627.1"/>
    </source>
</evidence>
<evidence type="ECO:0000259" key="2">
    <source>
        <dbReference type="Pfam" id="PF14478"/>
    </source>
</evidence>
<feature type="domain" description="Transcobalamin-like C-terminal" evidence="2">
    <location>
        <begin position="64"/>
        <end position="134"/>
    </location>
</feature>
<sequence>MKDKKNKKIWIALAVFVVVIALLAGAYMMFRPQAQEGSKSVTITVVNKDGEKKEYQIKTDAEYLQQAMDDAKEEGLTYSGEDSEYGLMVDTVNGEEAVFEKDGAYWGFSVNGEYCNYGISEQPVADGDAFEIAYTVGE</sequence>
<dbReference type="RefSeq" id="WP_009263124.1">
    <property type="nucleotide sequence ID" value="NZ_BHEO01000005.1"/>
</dbReference>
<dbReference type="Gene3D" id="2.170.130.30">
    <property type="match status" value="1"/>
</dbReference>
<keyword evidence="1" id="KW-1133">Transmembrane helix</keyword>
<dbReference type="EMBL" id="BHEO01000005">
    <property type="protein sequence ID" value="GBU04627.1"/>
    <property type="molecule type" value="Genomic_DNA"/>
</dbReference>